<evidence type="ECO:0000313" key="2">
    <source>
        <dbReference type="Proteomes" id="UP000030418"/>
    </source>
</evidence>
<dbReference type="AlphaFoldDB" id="A0A0A2XKW3"/>
<evidence type="ECO:0000313" key="1">
    <source>
        <dbReference type="EMBL" id="KGQ31270.1"/>
    </source>
</evidence>
<sequence>MEKLSKKIINKSISLEAINFSGFGSSDMWLGYFESQNEHSPAIIKEALNLAYSFFKKELDSFIMISALKYSKEYNFSNESNYHQRLIKMAQKYNLIQKSTPKFESYSYGDIPLPASCLTISLDKKYFLYLAKLVMGCDAIFGDVCFFISPKLNIAIYPHEDIGFGVISLDDNKNLGIDFLNFCRKNKNFRVYIEK</sequence>
<organism evidence="1 2">
    <name type="scientific">Gallibacterium genomosp. 2</name>
    <dbReference type="NCBI Taxonomy" id="155517"/>
    <lineage>
        <taxon>Bacteria</taxon>
        <taxon>Pseudomonadati</taxon>
        <taxon>Pseudomonadota</taxon>
        <taxon>Gammaproteobacteria</taxon>
        <taxon>Pasteurellales</taxon>
        <taxon>Pasteurellaceae</taxon>
        <taxon>Gallibacterium</taxon>
    </lineage>
</organism>
<dbReference type="EMBL" id="JPXY01000035">
    <property type="protein sequence ID" value="KGQ31270.1"/>
    <property type="molecule type" value="Genomic_DNA"/>
</dbReference>
<accession>A0A0A2XKW3</accession>
<name>A0A0A2XKW3_9PAST</name>
<keyword evidence="2" id="KW-1185">Reference proteome</keyword>
<gene>
    <name evidence="1" type="ORF">P375_08325</name>
</gene>
<protein>
    <submittedName>
        <fullName evidence="1">Uncharacterized protein</fullName>
    </submittedName>
</protein>
<proteinExistence type="predicted"/>
<reference evidence="1 2" key="1">
    <citation type="submission" date="2014-08" db="EMBL/GenBank/DDBJ databases">
        <title>Chaperone-usher fimbriae in a diverse selection of Gallibacterium genomes.</title>
        <authorList>
            <person name="Kudirkiene E."/>
            <person name="Bager R.J."/>
            <person name="Johnson T.J."/>
            <person name="Bojesen A.M."/>
        </authorList>
    </citation>
    <scope>NUCLEOTIDE SEQUENCE [LARGE SCALE GENOMIC DNA]</scope>
    <source>
        <strain evidence="1 2">CCM5976</strain>
    </source>
</reference>
<comment type="caution">
    <text evidence="1">The sequence shown here is derived from an EMBL/GenBank/DDBJ whole genome shotgun (WGS) entry which is preliminary data.</text>
</comment>
<dbReference type="RefSeq" id="WP_013747209.1">
    <property type="nucleotide sequence ID" value="NZ_JPXY01000035.1"/>
</dbReference>
<dbReference type="Proteomes" id="UP000030418">
    <property type="component" value="Unassembled WGS sequence"/>
</dbReference>